<feature type="transmembrane region" description="Helical" evidence="1">
    <location>
        <begin position="101"/>
        <end position="120"/>
    </location>
</feature>
<dbReference type="Proteomes" id="UP000026961">
    <property type="component" value="Chromosome 1"/>
</dbReference>
<evidence type="ECO:0000256" key="1">
    <source>
        <dbReference type="SAM" id="Phobius"/>
    </source>
</evidence>
<proteinExistence type="predicted"/>
<feature type="transmembrane region" description="Helical" evidence="1">
    <location>
        <begin position="140"/>
        <end position="159"/>
    </location>
</feature>
<reference evidence="2" key="2">
    <citation type="submission" date="2015-04" db="UniProtKB">
        <authorList>
            <consortium name="EnsemblPlants"/>
        </authorList>
    </citation>
    <scope>IDENTIFICATION</scope>
</reference>
<dbReference type="EnsemblPlants" id="OGLUM01G28840.1">
    <property type="protein sequence ID" value="OGLUM01G28840.1"/>
    <property type="gene ID" value="OGLUM01G28840"/>
</dbReference>
<sequence>MLVLVYASDYRDDIFGRDKANQEGAKAINEKNGFNFPFILFGGLLSMLTYVTPFVVHWSTGSNPNALKIVYTNTDFIKTGMATLAWLLFSLCQLHGANGKIVGAPAVAIYSAGLIIYGTSLVFKWSPSGVMSDAVCHTTMLSMLLIVILLLDVGVFVHLKREHKIANTISALATLTQVASSLLPYGDLCKGCICQDQAPDAKVTRIRNRRKLVVYVRSLEAGFTLYWAGYCIYRYDHTYFWIANITSVILSCIASYISIFEAFKPVQGDNDEEALKTVVHSDGFCWLSDEEAEAARE</sequence>
<evidence type="ECO:0000313" key="2">
    <source>
        <dbReference type="EnsemblPlants" id="OGLUM01G28840.1"/>
    </source>
</evidence>
<feature type="transmembrane region" description="Helical" evidence="1">
    <location>
        <begin position="76"/>
        <end position="94"/>
    </location>
</feature>
<feature type="transmembrane region" description="Helical" evidence="1">
    <location>
        <begin position="36"/>
        <end position="56"/>
    </location>
</feature>
<keyword evidence="3" id="KW-1185">Reference proteome</keyword>
<feature type="transmembrane region" description="Helical" evidence="1">
    <location>
        <begin position="239"/>
        <end position="259"/>
    </location>
</feature>
<feature type="transmembrane region" description="Helical" evidence="1">
    <location>
        <begin position="212"/>
        <end position="233"/>
    </location>
</feature>
<keyword evidence="1" id="KW-0812">Transmembrane</keyword>
<evidence type="ECO:0000313" key="3">
    <source>
        <dbReference type="Proteomes" id="UP000026961"/>
    </source>
</evidence>
<name>A0A0D9YCK7_9ORYZ</name>
<dbReference type="AlphaFoldDB" id="A0A0D9YCK7"/>
<keyword evidence="1" id="KW-1133">Transmembrane helix</keyword>
<dbReference type="HOGENOM" id="CLU_061065_0_0_1"/>
<reference evidence="2" key="3">
    <citation type="submission" date="2018-05" db="EMBL/GenBank/DDBJ databases">
        <title>OgluRS3 (Oryza glumaepatula Reference Sequence Version 3).</title>
        <authorList>
            <person name="Zhang J."/>
            <person name="Kudrna D."/>
            <person name="Lee S."/>
            <person name="Talag J."/>
            <person name="Welchert J."/>
            <person name="Wing R.A."/>
        </authorList>
    </citation>
    <scope>NUCLEOTIDE SEQUENCE [LARGE SCALE GENOMIC DNA]</scope>
</reference>
<reference evidence="2" key="1">
    <citation type="submission" date="2013-08" db="EMBL/GenBank/DDBJ databases">
        <title>Oryza genome evolution.</title>
        <authorList>
            <person name="Wing R.A."/>
            <person name="Panaud O."/>
            <person name="Oliveira A.C."/>
        </authorList>
    </citation>
    <scope>NUCLEOTIDE SEQUENCE</scope>
</reference>
<protein>
    <submittedName>
        <fullName evidence="2">Uncharacterized protein</fullName>
    </submittedName>
</protein>
<organism evidence="2">
    <name type="scientific">Oryza glumipatula</name>
    <dbReference type="NCBI Taxonomy" id="40148"/>
    <lineage>
        <taxon>Eukaryota</taxon>
        <taxon>Viridiplantae</taxon>
        <taxon>Streptophyta</taxon>
        <taxon>Embryophyta</taxon>
        <taxon>Tracheophyta</taxon>
        <taxon>Spermatophyta</taxon>
        <taxon>Magnoliopsida</taxon>
        <taxon>Liliopsida</taxon>
        <taxon>Poales</taxon>
        <taxon>Poaceae</taxon>
        <taxon>BOP clade</taxon>
        <taxon>Oryzoideae</taxon>
        <taxon>Oryzeae</taxon>
        <taxon>Oryzinae</taxon>
        <taxon>Oryza</taxon>
    </lineage>
</organism>
<accession>A0A0D9YCK7</accession>
<keyword evidence="1" id="KW-0472">Membrane</keyword>
<dbReference type="Gramene" id="OGLUM01G28840.1">
    <property type="protein sequence ID" value="OGLUM01G28840.1"/>
    <property type="gene ID" value="OGLUM01G28840"/>
</dbReference>